<dbReference type="EMBL" id="PDOD01000001">
    <property type="protein sequence ID" value="PYZ94761.1"/>
    <property type="molecule type" value="Genomic_DNA"/>
</dbReference>
<keyword evidence="1" id="KW-0812">Transmembrane</keyword>
<dbReference type="AlphaFoldDB" id="A0A323TIM4"/>
<name>A0A323TIM4_9BACI</name>
<comment type="caution">
    <text evidence="2">The sequence shown here is derived from an EMBL/GenBank/DDBJ whole genome shotgun (WGS) entry which is preliminary data.</text>
</comment>
<sequence length="102" mass="11858">MEYQVPDLIFIRPILIAFIVFLIALLFIIIFQRKKFVNLFTVIFISFMASSVSALTLISIGYIADEYNLAGDPASFYMFFVVVGLSFVNFFVYLFLEDRKDR</sequence>
<keyword evidence="1" id="KW-1133">Transmembrane helix</keyword>
<protein>
    <submittedName>
        <fullName evidence="2">Uncharacterized protein</fullName>
    </submittedName>
</protein>
<reference evidence="2 3" key="1">
    <citation type="submission" date="2017-10" db="EMBL/GenBank/DDBJ databases">
        <title>Bacillus sp. nov., a halophilic bacterium isolated from a Keqin Lake.</title>
        <authorList>
            <person name="Wang H."/>
        </authorList>
    </citation>
    <scope>NUCLEOTIDE SEQUENCE [LARGE SCALE GENOMIC DNA]</scope>
    <source>
        <strain evidence="2 3">KQ-12</strain>
    </source>
</reference>
<keyword evidence="1" id="KW-0472">Membrane</keyword>
<accession>A0A323TIM4</accession>
<dbReference type="OrthoDB" id="2902278at2"/>
<evidence type="ECO:0000256" key="1">
    <source>
        <dbReference type="SAM" id="Phobius"/>
    </source>
</evidence>
<gene>
    <name evidence="2" type="ORF">CR194_04315</name>
</gene>
<feature type="transmembrane region" description="Helical" evidence="1">
    <location>
        <begin position="38"/>
        <end position="64"/>
    </location>
</feature>
<feature type="transmembrane region" description="Helical" evidence="1">
    <location>
        <begin position="76"/>
        <end position="96"/>
    </location>
</feature>
<feature type="transmembrane region" description="Helical" evidence="1">
    <location>
        <begin position="12"/>
        <end position="31"/>
    </location>
</feature>
<organism evidence="2 3">
    <name type="scientific">Salipaludibacillus keqinensis</name>
    <dbReference type="NCBI Taxonomy" id="2045207"/>
    <lineage>
        <taxon>Bacteria</taxon>
        <taxon>Bacillati</taxon>
        <taxon>Bacillota</taxon>
        <taxon>Bacilli</taxon>
        <taxon>Bacillales</taxon>
        <taxon>Bacillaceae</taxon>
    </lineage>
</organism>
<dbReference type="Proteomes" id="UP000248214">
    <property type="component" value="Unassembled WGS sequence"/>
</dbReference>
<keyword evidence="3" id="KW-1185">Reference proteome</keyword>
<evidence type="ECO:0000313" key="2">
    <source>
        <dbReference type="EMBL" id="PYZ94761.1"/>
    </source>
</evidence>
<proteinExistence type="predicted"/>
<evidence type="ECO:0000313" key="3">
    <source>
        <dbReference type="Proteomes" id="UP000248214"/>
    </source>
</evidence>
<dbReference type="RefSeq" id="WP_110608395.1">
    <property type="nucleotide sequence ID" value="NZ_PDOD01000001.1"/>
</dbReference>